<protein>
    <submittedName>
        <fullName evidence="3">Kojibiose phosphorylase</fullName>
        <ecNumber evidence="3">2.4.1.230</ecNumber>
    </submittedName>
</protein>
<dbReference type="GO" id="GO:0033831">
    <property type="term" value="F:kojibiose phosphorylase activity"/>
    <property type="evidence" value="ECO:0007669"/>
    <property type="project" value="UniProtKB-EC"/>
</dbReference>
<evidence type="ECO:0000259" key="2">
    <source>
        <dbReference type="Pfam" id="PF03636"/>
    </source>
</evidence>
<evidence type="ECO:0000313" key="4">
    <source>
        <dbReference type="Proteomes" id="UP000251186"/>
    </source>
</evidence>
<dbReference type="PANTHER" id="PTHR11051">
    <property type="entry name" value="GLYCOSYL HYDROLASE-RELATED"/>
    <property type="match status" value="1"/>
</dbReference>
<dbReference type="InterPro" id="IPR005196">
    <property type="entry name" value="Glyco_hydro_65_N"/>
</dbReference>
<dbReference type="Pfam" id="PF03632">
    <property type="entry name" value="Glyco_hydro_65m"/>
    <property type="match status" value="1"/>
</dbReference>
<sequence>MARSDPHRPISPPPATGALAEDLPAYVSNGVIGLRVRDVPLVPGMAIVSGFVGEHHERHVEAAVAAPYPLGGDIALDGVWASEVMGGFEPVDQSYDFETAELTTRFRVRLPAGRAEVEVVTFASRSHSTVVCQEVQVTLDQACELTFRARVDPAGVRGSMAERRLDTPGETPPVCDGAILWRSEGGLGACGIALATTAAPEAERTQEPWDETGPLSTTYRLKARAGRHRFRQMASLVPDVLNHQPHRQAVRLLAAATENGFDALRRLNHEAWADLWKGRIRLVGAGERWQGIADAAFFYLNASVHPSSPSSTSIFGLATWTNYHYYFGHVMWDVDAFAIPPLTLLQPQAARAMLDFRVRGVPAARNNAKMAGRAGLKFPWEAGSAHGEEAAPGGATAAAREDHVSLHVARAFALYADASGDDRFLREAAWPVLSGVADWVVDRASVDGDRFVFRDIGGPAERIETADNDALTILAATVVLRRAIDMARMIGLEAPAKWSEVLEGLRPTLRDDGAIADHDGYRVTEEKAATPGALMGIFPYWAEMESDTRDTTLRFYVDQWRGYVGSPMLAALYGVWAAWLGDRALALKLQEEGFALYQHGRFLQTLEYRLDKAGGVAAGPFFANIGGFVTGLLLGLPALRIDDGDPRHWARRDVVLPQGWDVIECDRLWIRGAPWRLRARHGETAVLEPI</sequence>
<dbReference type="InterPro" id="IPR005195">
    <property type="entry name" value="Glyco_hydro_65_M"/>
</dbReference>
<gene>
    <name evidence="3" type="primary">kojP</name>
    <name evidence="3" type="ORF">NCTC11166_01458</name>
</gene>
<dbReference type="GO" id="GO:0004553">
    <property type="term" value="F:hydrolase activity, hydrolyzing O-glycosyl compounds"/>
    <property type="evidence" value="ECO:0007669"/>
    <property type="project" value="TreeGrafter"/>
</dbReference>
<dbReference type="Pfam" id="PF03636">
    <property type="entry name" value="Glyco_hydro_65N"/>
    <property type="match status" value="1"/>
</dbReference>
<dbReference type="EMBL" id="UAQP01000005">
    <property type="protein sequence ID" value="SPU53387.1"/>
    <property type="molecule type" value="Genomic_DNA"/>
</dbReference>
<keyword evidence="3" id="KW-0808">Transferase</keyword>
<dbReference type="PANTHER" id="PTHR11051:SF8">
    <property type="entry name" value="PROTEIN-GLUCOSYLGALACTOSYLHYDROXYLYSINE GLUCOSIDASE"/>
    <property type="match status" value="1"/>
</dbReference>
<dbReference type="Gene3D" id="2.70.98.40">
    <property type="entry name" value="Glycoside hydrolase, family 65, N-terminal domain"/>
    <property type="match status" value="1"/>
</dbReference>
<dbReference type="InterPro" id="IPR012341">
    <property type="entry name" value="6hp_glycosidase-like_sf"/>
</dbReference>
<proteinExistence type="predicted"/>
<dbReference type="SUPFAM" id="SSF48208">
    <property type="entry name" value="Six-hairpin glycosidases"/>
    <property type="match status" value="1"/>
</dbReference>
<feature type="domain" description="Glycoside hydrolase family 65 N-terminal" evidence="2">
    <location>
        <begin position="26"/>
        <end position="153"/>
    </location>
</feature>
<dbReference type="RefSeq" id="WP_112862298.1">
    <property type="nucleotide sequence ID" value="NZ_UAQP01000005.1"/>
</dbReference>
<dbReference type="EC" id="2.4.1.230" evidence="3"/>
<keyword evidence="3" id="KW-0328">Glycosyltransferase</keyword>
<feature type="domain" description="Glycoside hydrolase family 65 central catalytic" evidence="1">
    <location>
        <begin position="326"/>
        <end position="522"/>
    </location>
</feature>
<name>A0A2X1B9D6_BREVE</name>
<evidence type="ECO:0000313" key="3">
    <source>
        <dbReference type="EMBL" id="SPU53387.1"/>
    </source>
</evidence>
<reference evidence="3 4" key="1">
    <citation type="submission" date="2018-06" db="EMBL/GenBank/DDBJ databases">
        <authorList>
            <consortium name="Pathogen Informatics"/>
            <person name="Doyle S."/>
        </authorList>
    </citation>
    <scope>NUCLEOTIDE SEQUENCE [LARGE SCALE GENOMIC DNA]</scope>
    <source>
        <strain evidence="3 4">NCTC11166</strain>
    </source>
</reference>
<accession>A0A2X1B9D6</accession>
<dbReference type="Proteomes" id="UP000251186">
    <property type="component" value="Unassembled WGS sequence"/>
</dbReference>
<dbReference type="InterPro" id="IPR037018">
    <property type="entry name" value="GH65_N"/>
</dbReference>
<dbReference type="InterPro" id="IPR008928">
    <property type="entry name" value="6-hairpin_glycosidase_sf"/>
</dbReference>
<dbReference type="AlphaFoldDB" id="A0A2X1B9D6"/>
<dbReference type="Gene3D" id="1.50.10.10">
    <property type="match status" value="1"/>
</dbReference>
<dbReference type="GO" id="GO:0005975">
    <property type="term" value="P:carbohydrate metabolic process"/>
    <property type="evidence" value="ECO:0007669"/>
    <property type="project" value="InterPro"/>
</dbReference>
<organism evidence="3 4">
    <name type="scientific">Brevundimonas vesicularis</name>
    <name type="common">Pseudomonas vesicularis</name>
    <dbReference type="NCBI Taxonomy" id="41276"/>
    <lineage>
        <taxon>Bacteria</taxon>
        <taxon>Pseudomonadati</taxon>
        <taxon>Pseudomonadota</taxon>
        <taxon>Alphaproteobacteria</taxon>
        <taxon>Caulobacterales</taxon>
        <taxon>Caulobacteraceae</taxon>
        <taxon>Brevundimonas</taxon>
    </lineage>
</organism>
<evidence type="ECO:0000259" key="1">
    <source>
        <dbReference type="Pfam" id="PF03632"/>
    </source>
</evidence>